<dbReference type="RefSeq" id="XP_012188700.1">
    <property type="nucleotide sequence ID" value="XM_012333310.1"/>
</dbReference>
<dbReference type="EC" id="4.1.99.12" evidence="3 12"/>
<evidence type="ECO:0000256" key="12">
    <source>
        <dbReference type="RuleBase" id="RU003843"/>
    </source>
</evidence>
<evidence type="ECO:0000256" key="4">
    <source>
        <dbReference type="ARBA" id="ARBA00018836"/>
    </source>
</evidence>
<dbReference type="Proteomes" id="UP000014071">
    <property type="component" value="Unassembled WGS sequence"/>
</dbReference>
<dbReference type="SUPFAM" id="SSF55821">
    <property type="entry name" value="YrdC/RibB"/>
    <property type="match status" value="1"/>
</dbReference>
<reference evidence="14" key="1">
    <citation type="journal article" date="2013" name="Genome Announc.">
        <title>Draft genome sequence of the basidiomycetous yeast-like fungus Pseudozyma hubeiensis SY62, which produces an abundant amount of the biosurfactant mannosylerythritol lipids.</title>
        <authorList>
            <person name="Konishi M."/>
            <person name="Hatada Y."/>
            <person name="Horiuchi J."/>
        </authorList>
    </citation>
    <scope>NUCLEOTIDE SEQUENCE [LARGE SCALE GENOMIC DNA]</scope>
    <source>
        <strain evidence="14">SY62</strain>
    </source>
</reference>
<dbReference type="UniPathway" id="UPA00275">
    <property type="reaction ID" value="UER00399"/>
</dbReference>
<comment type="catalytic activity">
    <reaction evidence="12">
        <text>D-ribulose 5-phosphate = (2S)-2-hydroxy-3-oxobutyl phosphate + formate + H(+)</text>
        <dbReference type="Rhea" id="RHEA:18457"/>
        <dbReference type="ChEBI" id="CHEBI:15378"/>
        <dbReference type="ChEBI" id="CHEBI:15740"/>
        <dbReference type="ChEBI" id="CHEBI:58121"/>
        <dbReference type="ChEBI" id="CHEBI:58830"/>
        <dbReference type="EC" id="4.1.99.12"/>
    </reaction>
</comment>
<keyword evidence="9 12" id="KW-0464">Manganese</keyword>
<evidence type="ECO:0000256" key="11">
    <source>
        <dbReference type="ARBA" id="ARBA00060730"/>
    </source>
</evidence>
<comment type="function">
    <text evidence="12">Catalyzes the conversion of D-ribulose 5-phosphate to formate and 3,4-dihydroxy-2-butanone 4-phosphate.</text>
</comment>
<dbReference type="PANTHER" id="PTHR21327:SF18">
    <property type="entry name" value="3,4-DIHYDROXY-2-BUTANONE 4-PHOSPHATE SYNTHASE"/>
    <property type="match status" value="1"/>
</dbReference>
<sequence>MFDSIEDAVADIRAGKFVVVLDDEDRENEGDLIISASLCTTKQMAWFIQHTSGFICISLTPSRISSLEIPMMVPNNTEKNKTAYTVTVDYKHGTTTGISAHDRALTSRQLADESLSASPADFTRPGHMNPLRYTEGGVRVRMGHTEASVDLCKLAGLPPAGLLCELVDPDDEEGGIASRDACLKFAKKWGLKVTTIEMLKRYREEKEVQRCRRVIWKGKRHRFALCCLLLVRSAQSECGSEQHCEQQPILLECNTFFLPSARTHAPILLVSNNIGSAPPPTAVPTRFCRQTAHLSQRELCGAVESTSARSGIGANLQLRPTLAQSR</sequence>
<dbReference type="AlphaFoldDB" id="R9P1E5"/>
<organism evidence="13 14">
    <name type="scientific">Pseudozyma hubeiensis (strain SY62)</name>
    <name type="common">Yeast</name>
    <dbReference type="NCBI Taxonomy" id="1305764"/>
    <lineage>
        <taxon>Eukaryota</taxon>
        <taxon>Fungi</taxon>
        <taxon>Dikarya</taxon>
        <taxon>Basidiomycota</taxon>
        <taxon>Ustilaginomycotina</taxon>
        <taxon>Ustilaginomycetes</taxon>
        <taxon>Ustilaginales</taxon>
        <taxon>Ustilaginaceae</taxon>
        <taxon>Pseudozyma</taxon>
    </lineage>
</organism>
<dbReference type="PANTHER" id="PTHR21327">
    <property type="entry name" value="GTP CYCLOHYDROLASE II-RELATED"/>
    <property type="match status" value="1"/>
</dbReference>
<keyword evidence="10 12" id="KW-0456">Lyase</keyword>
<comment type="cofactor">
    <cofactor evidence="12">
        <name>Mg(2+)</name>
        <dbReference type="ChEBI" id="CHEBI:18420"/>
    </cofactor>
    <cofactor evidence="12">
        <name>Mn(2+)</name>
        <dbReference type="ChEBI" id="CHEBI:29035"/>
    </cofactor>
    <text evidence="12">Binds 2 divalent metal cations per subunit. Magnesium or manganese.</text>
</comment>
<protein>
    <recommendedName>
        <fullName evidence="4 12">3,4-dihydroxy-2-butanone 4-phosphate synthase</fullName>
        <shortName evidence="12">DHBP synthase</shortName>
        <ecNumber evidence="3 12">4.1.99.12</ecNumber>
    </recommendedName>
</protein>
<evidence type="ECO:0000256" key="5">
    <source>
        <dbReference type="ARBA" id="ARBA00022619"/>
    </source>
</evidence>
<keyword evidence="6 12" id="KW-0479">Metal-binding</keyword>
<proteinExistence type="inferred from homology"/>
<dbReference type="GO" id="GO:0009231">
    <property type="term" value="P:riboflavin biosynthetic process"/>
    <property type="evidence" value="ECO:0007669"/>
    <property type="project" value="UniProtKB-UniPathway"/>
</dbReference>
<dbReference type="GO" id="GO:0005829">
    <property type="term" value="C:cytosol"/>
    <property type="evidence" value="ECO:0007669"/>
    <property type="project" value="TreeGrafter"/>
</dbReference>
<dbReference type="Gene3D" id="3.90.870.10">
    <property type="entry name" value="DHBP synthase"/>
    <property type="match status" value="1"/>
</dbReference>
<evidence type="ECO:0000256" key="9">
    <source>
        <dbReference type="ARBA" id="ARBA00023211"/>
    </source>
</evidence>
<dbReference type="NCBIfam" id="TIGR00506">
    <property type="entry name" value="ribB"/>
    <property type="match status" value="1"/>
</dbReference>
<comment type="similarity">
    <text evidence="11 12">Belongs to the DHBP synthase family.</text>
</comment>
<comment type="pathway">
    <text evidence="1 12">Cofactor biosynthesis; riboflavin biosynthesis; 2-hydroxy-3-oxobutyl phosphate from D-ribulose 5-phosphate: step 1/1.</text>
</comment>
<evidence type="ECO:0000256" key="10">
    <source>
        <dbReference type="ARBA" id="ARBA00023239"/>
    </source>
</evidence>
<dbReference type="GO" id="GO:0005758">
    <property type="term" value="C:mitochondrial intermembrane space"/>
    <property type="evidence" value="ECO:0007669"/>
    <property type="project" value="TreeGrafter"/>
</dbReference>
<dbReference type="GeneID" id="24107979"/>
<keyword evidence="7 12" id="KW-0460">Magnesium</keyword>
<dbReference type="eggNOG" id="KOG1284">
    <property type="taxonomic scope" value="Eukaryota"/>
</dbReference>
<name>R9P1E5_PSEHS</name>
<dbReference type="OrthoDB" id="60371at2759"/>
<comment type="subunit">
    <text evidence="2 12">Homodimer.</text>
</comment>
<dbReference type="InterPro" id="IPR000422">
    <property type="entry name" value="DHBP_synthase_RibB"/>
</dbReference>
<dbReference type="Pfam" id="PF00926">
    <property type="entry name" value="DHBP_synthase"/>
    <property type="match status" value="1"/>
</dbReference>
<evidence type="ECO:0000313" key="14">
    <source>
        <dbReference type="Proteomes" id="UP000014071"/>
    </source>
</evidence>
<dbReference type="GO" id="GO:0046872">
    <property type="term" value="F:metal ion binding"/>
    <property type="evidence" value="ECO:0007669"/>
    <property type="project" value="UniProtKB-KW"/>
</dbReference>
<evidence type="ECO:0000256" key="8">
    <source>
        <dbReference type="ARBA" id="ARBA00023206"/>
    </source>
</evidence>
<gene>
    <name evidence="13" type="ORF">PHSY_002688</name>
</gene>
<dbReference type="InterPro" id="IPR017945">
    <property type="entry name" value="DHBP_synth_RibB-like_a/b_dom"/>
</dbReference>
<dbReference type="GO" id="GO:0008686">
    <property type="term" value="F:3,4-dihydroxy-2-butanone-4-phosphate synthase activity"/>
    <property type="evidence" value="ECO:0007669"/>
    <property type="project" value="UniProtKB-EC"/>
</dbReference>
<evidence type="ECO:0000256" key="1">
    <source>
        <dbReference type="ARBA" id="ARBA00004904"/>
    </source>
</evidence>
<keyword evidence="5 12" id="KW-0686">Riboflavin biosynthesis</keyword>
<keyword evidence="8" id="KW-0318">Glutathionylation</keyword>
<accession>R9P1E5</accession>
<evidence type="ECO:0000256" key="7">
    <source>
        <dbReference type="ARBA" id="ARBA00022842"/>
    </source>
</evidence>
<evidence type="ECO:0000313" key="13">
    <source>
        <dbReference type="EMBL" id="GAC95113.1"/>
    </source>
</evidence>
<evidence type="ECO:0000256" key="3">
    <source>
        <dbReference type="ARBA" id="ARBA00012153"/>
    </source>
</evidence>
<dbReference type="HOGENOM" id="CLU_852921_0_0_1"/>
<dbReference type="FunFam" id="3.90.870.10:FF:000002">
    <property type="entry name" value="3,4-dihydroxy-2-butanone 4-phosphate synthase"/>
    <property type="match status" value="1"/>
</dbReference>
<keyword evidence="14" id="KW-1185">Reference proteome</keyword>
<evidence type="ECO:0000256" key="2">
    <source>
        <dbReference type="ARBA" id="ARBA00011738"/>
    </source>
</evidence>
<evidence type="ECO:0000256" key="6">
    <source>
        <dbReference type="ARBA" id="ARBA00022723"/>
    </source>
</evidence>
<dbReference type="STRING" id="1305764.R9P1E5"/>
<dbReference type="EMBL" id="DF238790">
    <property type="protein sequence ID" value="GAC95113.1"/>
    <property type="molecule type" value="Genomic_DNA"/>
</dbReference>